<dbReference type="RefSeq" id="WP_215821121.1">
    <property type="nucleotide sequence ID" value="NZ_JAGSOY010000053.1"/>
</dbReference>
<protein>
    <submittedName>
        <fullName evidence="6">ATP-binding cassette domain-containing protein</fullName>
    </submittedName>
</protein>
<dbReference type="SUPFAM" id="SSF52540">
    <property type="entry name" value="P-loop containing nucleoside triphosphate hydrolases"/>
    <property type="match status" value="1"/>
</dbReference>
<sequence length="248" mass="27792">MQVDSTLKAAVELRNISLSFDSQPLFQNFSFELPTEKITAIVGASGCGKSTLLKLINGLIQPDDGEIHICGQQVSHNDQAEWRRHMGYAVQQIGLFPHLSAANNVVLLAQLEQWTESSIQERLSYLAEKMGLDQAILSRFPHELSGGQAQRVGLCRAMMLKPPILLLDEAFSAVDPITRMDIYQYFLRLQETEPRTVLLITHDMREAVKLSDHIAVMQQGEIVQFAPVEQVVSQPATDYVARLVQEHI</sequence>
<gene>
    <name evidence="6" type="ORF">KCG35_17660</name>
</gene>
<evidence type="ECO:0000259" key="5">
    <source>
        <dbReference type="PROSITE" id="PS50893"/>
    </source>
</evidence>
<comment type="caution">
    <text evidence="6">The sequence shown here is derived from an EMBL/GenBank/DDBJ whole genome shotgun (WGS) entry which is preliminary data.</text>
</comment>
<dbReference type="InterPro" id="IPR003439">
    <property type="entry name" value="ABC_transporter-like_ATP-bd"/>
</dbReference>
<dbReference type="InterPro" id="IPR003593">
    <property type="entry name" value="AAA+_ATPase"/>
</dbReference>
<dbReference type="GO" id="GO:0005524">
    <property type="term" value="F:ATP binding"/>
    <property type="evidence" value="ECO:0007669"/>
    <property type="project" value="UniProtKB-KW"/>
</dbReference>
<comment type="similarity">
    <text evidence="1">Belongs to the ABC transporter superfamily.</text>
</comment>
<accession>A0ABS5ZFR4</accession>
<name>A0ABS5ZFR4_9GAMM</name>
<dbReference type="SMART" id="SM00382">
    <property type="entry name" value="AAA"/>
    <property type="match status" value="1"/>
</dbReference>
<dbReference type="PANTHER" id="PTHR43117">
    <property type="entry name" value="OSMOPROTECTANT IMPORT ATP-BINDING PROTEIN OSMV"/>
    <property type="match status" value="1"/>
</dbReference>
<keyword evidence="2" id="KW-0813">Transport</keyword>
<evidence type="ECO:0000256" key="4">
    <source>
        <dbReference type="ARBA" id="ARBA00022840"/>
    </source>
</evidence>
<dbReference type="EMBL" id="JAGSOY010000053">
    <property type="protein sequence ID" value="MBU2712898.1"/>
    <property type="molecule type" value="Genomic_DNA"/>
</dbReference>
<evidence type="ECO:0000313" key="7">
    <source>
        <dbReference type="Proteomes" id="UP000690515"/>
    </source>
</evidence>
<dbReference type="Proteomes" id="UP000690515">
    <property type="component" value="Unassembled WGS sequence"/>
</dbReference>
<dbReference type="Gene3D" id="3.40.50.300">
    <property type="entry name" value="P-loop containing nucleotide triphosphate hydrolases"/>
    <property type="match status" value="1"/>
</dbReference>
<reference evidence="6 7" key="1">
    <citation type="submission" date="2021-04" db="EMBL/GenBank/DDBJ databases">
        <authorList>
            <person name="Pira H."/>
            <person name="Risdian C."/>
            <person name="Wink J."/>
        </authorList>
    </citation>
    <scope>NUCLEOTIDE SEQUENCE [LARGE SCALE GENOMIC DNA]</scope>
    <source>
        <strain evidence="6 7">WH53</strain>
    </source>
</reference>
<organism evidence="6 7">
    <name type="scientific">Zooshikella harenae</name>
    <dbReference type="NCBI Taxonomy" id="2827238"/>
    <lineage>
        <taxon>Bacteria</taxon>
        <taxon>Pseudomonadati</taxon>
        <taxon>Pseudomonadota</taxon>
        <taxon>Gammaproteobacteria</taxon>
        <taxon>Oceanospirillales</taxon>
        <taxon>Zooshikellaceae</taxon>
        <taxon>Zooshikella</taxon>
    </lineage>
</organism>
<dbReference type="PROSITE" id="PS50893">
    <property type="entry name" value="ABC_TRANSPORTER_2"/>
    <property type="match status" value="1"/>
</dbReference>
<dbReference type="InterPro" id="IPR017871">
    <property type="entry name" value="ABC_transporter-like_CS"/>
</dbReference>
<keyword evidence="4 6" id="KW-0067">ATP-binding</keyword>
<evidence type="ECO:0000256" key="3">
    <source>
        <dbReference type="ARBA" id="ARBA00022741"/>
    </source>
</evidence>
<evidence type="ECO:0000256" key="1">
    <source>
        <dbReference type="ARBA" id="ARBA00005417"/>
    </source>
</evidence>
<dbReference type="PANTHER" id="PTHR43117:SF4">
    <property type="entry name" value="OSMOPROTECTANT IMPORT ATP-BINDING PROTEIN OSMV"/>
    <property type="match status" value="1"/>
</dbReference>
<keyword evidence="3" id="KW-0547">Nucleotide-binding</keyword>
<proteinExistence type="inferred from homology"/>
<dbReference type="PROSITE" id="PS00211">
    <property type="entry name" value="ABC_TRANSPORTER_1"/>
    <property type="match status" value="1"/>
</dbReference>
<keyword evidence="7" id="KW-1185">Reference proteome</keyword>
<feature type="domain" description="ABC transporter" evidence="5">
    <location>
        <begin position="11"/>
        <end position="244"/>
    </location>
</feature>
<dbReference type="InterPro" id="IPR027417">
    <property type="entry name" value="P-loop_NTPase"/>
</dbReference>
<evidence type="ECO:0000256" key="2">
    <source>
        <dbReference type="ARBA" id="ARBA00022448"/>
    </source>
</evidence>
<evidence type="ECO:0000313" key="6">
    <source>
        <dbReference type="EMBL" id="MBU2712898.1"/>
    </source>
</evidence>
<dbReference type="Pfam" id="PF00005">
    <property type="entry name" value="ABC_tran"/>
    <property type="match status" value="1"/>
</dbReference>